<dbReference type="ExpressionAtlas" id="A0A2K3D3J9">
    <property type="expression patterns" value="baseline"/>
</dbReference>
<dbReference type="EMBL" id="CM008973">
    <property type="protein sequence ID" value="PNW75114.1"/>
    <property type="molecule type" value="Genomic_DNA"/>
</dbReference>
<dbReference type="AlphaFoldDB" id="A0A2K3D3J9"/>
<dbReference type="PaxDb" id="3055-EDO96707"/>
<feature type="compositionally biased region" description="Low complexity" evidence="2">
    <location>
        <begin position="537"/>
        <end position="547"/>
    </location>
</feature>
<feature type="compositionally biased region" description="Low complexity" evidence="2">
    <location>
        <begin position="371"/>
        <end position="390"/>
    </location>
</feature>
<evidence type="ECO:0000313" key="4">
    <source>
        <dbReference type="Proteomes" id="UP000006906"/>
    </source>
</evidence>
<organism evidence="3 4">
    <name type="scientific">Chlamydomonas reinhardtii</name>
    <name type="common">Chlamydomonas smithii</name>
    <dbReference type="NCBI Taxonomy" id="3055"/>
    <lineage>
        <taxon>Eukaryota</taxon>
        <taxon>Viridiplantae</taxon>
        <taxon>Chlorophyta</taxon>
        <taxon>core chlorophytes</taxon>
        <taxon>Chlorophyceae</taxon>
        <taxon>CS clade</taxon>
        <taxon>Chlamydomonadales</taxon>
        <taxon>Chlamydomonadaceae</taxon>
        <taxon>Chlamydomonas</taxon>
    </lineage>
</organism>
<dbReference type="OrthoDB" id="8062037at2759"/>
<dbReference type="RefSeq" id="XP_001702969.2">
    <property type="nucleotide sequence ID" value="XM_001702917.2"/>
</dbReference>
<proteinExistence type="predicted"/>
<keyword evidence="4" id="KW-1185">Reference proteome</keyword>
<accession>A0A2K3D3J9</accession>
<feature type="region of interest" description="Disordered" evidence="2">
    <location>
        <begin position="414"/>
        <end position="472"/>
    </location>
</feature>
<dbReference type="OMA" id="IMGSAHR"/>
<name>A0A2K3D3J9_CHLRE</name>
<gene>
    <name evidence="3" type="ORF">CHLRE_12g513100v5</name>
</gene>
<dbReference type="PANTHER" id="PTHR47026">
    <property type="entry name" value="PIGMENTOSA GTPASE REGULATOR-LIKE PROTEIN, PUTATIVE-RELATED"/>
    <property type="match status" value="1"/>
</dbReference>
<feature type="region of interest" description="Disordered" evidence="2">
    <location>
        <begin position="366"/>
        <end position="400"/>
    </location>
</feature>
<feature type="coiled-coil region" evidence="1">
    <location>
        <begin position="121"/>
        <end position="148"/>
    </location>
</feature>
<feature type="compositionally biased region" description="Pro residues" evidence="2">
    <location>
        <begin position="437"/>
        <end position="447"/>
    </location>
</feature>
<feature type="coiled-coil region" evidence="1">
    <location>
        <begin position="224"/>
        <end position="251"/>
    </location>
</feature>
<reference evidence="3 4" key="1">
    <citation type="journal article" date="2007" name="Science">
        <title>The Chlamydomonas genome reveals the evolution of key animal and plant functions.</title>
        <authorList>
            <person name="Merchant S.S."/>
            <person name="Prochnik S.E."/>
            <person name="Vallon O."/>
            <person name="Harris E.H."/>
            <person name="Karpowicz S.J."/>
            <person name="Witman G.B."/>
            <person name="Terry A."/>
            <person name="Salamov A."/>
            <person name="Fritz-Laylin L.K."/>
            <person name="Marechal-Drouard L."/>
            <person name="Marshall W.F."/>
            <person name="Qu L.H."/>
            <person name="Nelson D.R."/>
            <person name="Sanderfoot A.A."/>
            <person name="Spalding M.H."/>
            <person name="Kapitonov V.V."/>
            <person name="Ren Q."/>
            <person name="Ferris P."/>
            <person name="Lindquist E."/>
            <person name="Shapiro H."/>
            <person name="Lucas S.M."/>
            <person name="Grimwood J."/>
            <person name="Schmutz J."/>
            <person name="Cardol P."/>
            <person name="Cerutti H."/>
            <person name="Chanfreau G."/>
            <person name="Chen C.L."/>
            <person name="Cognat V."/>
            <person name="Croft M.T."/>
            <person name="Dent R."/>
            <person name="Dutcher S."/>
            <person name="Fernandez E."/>
            <person name="Fukuzawa H."/>
            <person name="Gonzalez-Ballester D."/>
            <person name="Gonzalez-Halphen D."/>
            <person name="Hallmann A."/>
            <person name="Hanikenne M."/>
            <person name="Hippler M."/>
            <person name="Inwood W."/>
            <person name="Jabbari K."/>
            <person name="Kalanon M."/>
            <person name="Kuras R."/>
            <person name="Lefebvre P.A."/>
            <person name="Lemaire S.D."/>
            <person name="Lobanov A.V."/>
            <person name="Lohr M."/>
            <person name="Manuell A."/>
            <person name="Meier I."/>
            <person name="Mets L."/>
            <person name="Mittag M."/>
            <person name="Mittelmeier T."/>
            <person name="Moroney J.V."/>
            <person name="Moseley J."/>
            <person name="Napoli C."/>
            <person name="Nedelcu A.M."/>
            <person name="Niyogi K."/>
            <person name="Novoselov S.V."/>
            <person name="Paulsen I.T."/>
            <person name="Pazour G."/>
            <person name="Purton S."/>
            <person name="Ral J.P."/>
            <person name="Riano-Pachon D.M."/>
            <person name="Riekhof W."/>
            <person name="Rymarquis L."/>
            <person name="Schroda M."/>
            <person name="Stern D."/>
            <person name="Umen J."/>
            <person name="Willows R."/>
            <person name="Wilson N."/>
            <person name="Zimmer S.L."/>
            <person name="Allmer J."/>
            <person name="Balk J."/>
            <person name="Bisova K."/>
            <person name="Chen C.J."/>
            <person name="Elias M."/>
            <person name="Gendler K."/>
            <person name="Hauser C."/>
            <person name="Lamb M.R."/>
            <person name="Ledford H."/>
            <person name="Long J.C."/>
            <person name="Minagawa J."/>
            <person name="Page M.D."/>
            <person name="Pan J."/>
            <person name="Pootakham W."/>
            <person name="Roje S."/>
            <person name="Rose A."/>
            <person name="Stahlberg E."/>
            <person name="Terauchi A.M."/>
            <person name="Yang P."/>
            <person name="Ball S."/>
            <person name="Bowler C."/>
            <person name="Dieckmann C.L."/>
            <person name="Gladyshev V.N."/>
            <person name="Green P."/>
            <person name="Jorgensen R."/>
            <person name="Mayfield S."/>
            <person name="Mueller-Roeber B."/>
            <person name="Rajamani S."/>
            <person name="Sayre R.T."/>
            <person name="Brokstein P."/>
            <person name="Dubchak I."/>
            <person name="Goodstein D."/>
            <person name="Hornick L."/>
            <person name="Huang Y.W."/>
            <person name="Jhaveri J."/>
            <person name="Luo Y."/>
            <person name="Martinez D."/>
            <person name="Ngau W.C."/>
            <person name="Otillar B."/>
            <person name="Poliakov A."/>
            <person name="Porter A."/>
            <person name="Szajkowski L."/>
            <person name="Werner G."/>
            <person name="Zhou K."/>
            <person name="Grigoriev I.V."/>
            <person name="Rokhsar D.S."/>
            <person name="Grossman A.R."/>
        </authorList>
    </citation>
    <scope>NUCLEOTIDE SEQUENCE [LARGE SCALE GENOMIC DNA]</scope>
    <source>
        <strain evidence="4">CC-503</strain>
    </source>
</reference>
<protein>
    <submittedName>
        <fullName evidence="3">Uncharacterized protein</fullName>
    </submittedName>
</protein>
<dbReference type="PANTHER" id="PTHR47026:SF2">
    <property type="entry name" value="FLAGELLAR ASSOCIATED PROTEIN"/>
    <property type="match status" value="1"/>
</dbReference>
<keyword evidence="1" id="KW-0175">Coiled coil</keyword>
<dbReference type="Gramene" id="PNW75114">
    <property type="protein sequence ID" value="PNW75114"/>
    <property type="gene ID" value="CHLRE_12g513100v5"/>
</dbReference>
<evidence type="ECO:0000313" key="3">
    <source>
        <dbReference type="EMBL" id="PNW75114.1"/>
    </source>
</evidence>
<feature type="compositionally biased region" description="Low complexity" evidence="2">
    <location>
        <begin position="420"/>
        <end position="436"/>
    </location>
</feature>
<feature type="compositionally biased region" description="Low complexity" evidence="2">
    <location>
        <begin position="454"/>
        <end position="468"/>
    </location>
</feature>
<dbReference type="Proteomes" id="UP000006906">
    <property type="component" value="Chromosome 12"/>
</dbReference>
<dbReference type="GeneID" id="5728532"/>
<evidence type="ECO:0000256" key="1">
    <source>
        <dbReference type="SAM" id="Coils"/>
    </source>
</evidence>
<dbReference type="InParanoid" id="A0A2K3D3J9"/>
<evidence type="ECO:0000256" key="2">
    <source>
        <dbReference type="SAM" id="MobiDB-lite"/>
    </source>
</evidence>
<sequence length="628" mass="66732">MAMSVDYREPYTATLNGDLRPWYAPLMGGMPLRPGEALPLQFVEAVAAPWRSEQELRGVKEKARQLKHYDMAAAAARQLQQKKHELGQNAIRTLRQNQAWQALHQEDAVLDTILAVDYTWAAQLDLLNREAQAAIAELQERHEDQLFKKRLEQVHAAWDRGVRPERRSKELLNLRRSEVVLVKQEDYDKAFKVHARAARLAYEEACNAHMYWLLRCHGQQGKMLAQQQRELEALRRRLEMRLREAELARERDMLQLERKIKVSSTKQAEVRKVERRTAEQMLSGRGIINTTTTRTGRSIKDAFPTMAIATSASAAVAAQAGAVFHDPKSTLDQAPWHKAPSDYTPSYNPSSSLYLGPSSVSGLKGLGGKSAAGSGSAAEAGAGKPRAGRGNVSGGGRMGAAGNVASPATAVRFAPTQSSPGAAPAPREAWGAASSPPASPPPPPPFPEDVSMPSRSSSAHSGRAQAGAAGSGHFGGFGSASFGGGGGGDGGAAWMDHAEPAAAAPQAAVTFSAWNQGEGATIMGSAHRGQQQFGQPASSAAVASGTTGATGSGGSGLTEKNLREINRAAKVAAQLRADARAAEAIAYGSSSRNSPRHSSSFRSDLPYAAGLSARMANQPLGPAAASWY</sequence>
<feature type="region of interest" description="Disordered" evidence="2">
    <location>
        <begin position="526"/>
        <end position="559"/>
    </location>
</feature>
<dbReference type="KEGG" id="cre:CHLRE_12g513100v5"/>